<keyword evidence="4" id="KW-1185">Reference proteome</keyword>
<dbReference type="Pfam" id="PF26080">
    <property type="entry name" value="CUB_animal"/>
    <property type="match status" value="1"/>
</dbReference>
<keyword evidence="1" id="KW-0732">Signal</keyword>
<dbReference type="EMBL" id="VCGU01000005">
    <property type="protein sequence ID" value="TRY74988.1"/>
    <property type="molecule type" value="Genomic_DNA"/>
</dbReference>
<accession>A0A553PBC9</accession>
<feature type="domain" description="CUB" evidence="2">
    <location>
        <begin position="184"/>
        <end position="340"/>
    </location>
</feature>
<dbReference type="Proteomes" id="UP000318571">
    <property type="component" value="Chromosome 2"/>
</dbReference>
<dbReference type="PANTHER" id="PTHR33236">
    <property type="entry name" value="INTRAFLAGELLAR TRANSPORT PROTEIN 122 FAMILY PROTEIN-RELATED"/>
    <property type="match status" value="1"/>
</dbReference>
<feature type="chain" id="PRO_5022114913" description="CUB domain-containing protein" evidence="1">
    <location>
        <begin position="25"/>
        <end position="366"/>
    </location>
</feature>
<evidence type="ECO:0000313" key="3">
    <source>
        <dbReference type="EMBL" id="TRY74988.1"/>
    </source>
</evidence>
<dbReference type="STRING" id="6832.A0A553PBC9"/>
<gene>
    <name evidence="3" type="ORF">TCAL_12452</name>
</gene>
<dbReference type="InterPro" id="IPR058698">
    <property type="entry name" value="CUB_metazoa"/>
</dbReference>
<protein>
    <recommendedName>
        <fullName evidence="2">CUB domain-containing protein</fullName>
    </recommendedName>
</protein>
<dbReference type="AlphaFoldDB" id="A0A553PBC9"/>
<proteinExistence type="predicted"/>
<sequence length="366" mass="39062">MFATRSLIIFLFGTLLDFQPFTLGDRVNRTSEPIGFHRQKITPGDNRGTCLSVQECSSQGGTSDGNCASGFGVCCLFMITGCGGTVNKNTGFPGSDPNNGRTCSVTLNRFANDICQIRLDFQSTTTLPLGTDPGSCGGTGDSLSVISPHSSSQNAFPPAICGILTGQHSTKGLTTNDKSCFRAPSGCTQYFTGCTGTITSYNFPGGQLLGDQVYGNCIRQNEGYCSVQYSETPITSPDPFDLDTADPAGVQDNCMVQNHITIPSRVIEVLMSATPGDQQDVVTSVPSMRCNTVFGSAPRTSVPGTLVSEENVPFVVNLRTLPSTSGRLATFSGFSLDYTQVPFLQLMKCHVLGYWLNHHVDQGGWI</sequence>
<evidence type="ECO:0000256" key="1">
    <source>
        <dbReference type="SAM" id="SignalP"/>
    </source>
</evidence>
<organism evidence="3 4">
    <name type="scientific">Tigriopus californicus</name>
    <name type="common">Marine copepod</name>
    <dbReference type="NCBI Taxonomy" id="6832"/>
    <lineage>
        <taxon>Eukaryota</taxon>
        <taxon>Metazoa</taxon>
        <taxon>Ecdysozoa</taxon>
        <taxon>Arthropoda</taxon>
        <taxon>Crustacea</taxon>
        <taxon>Multicrustacea</taxon>
        <taxon>Hexanauplia</taxon>
        <taxon>Copepoda</taxon>
        <taxon>Harpacticoida</taxon>
        <taxon>Harpacticidae</taxon>
        <taxon>Tigriopus</taxon>
    </lineage>
</organism>
<reference evidence="3 4" key="1">
    <citation type="journal article" date="2018" name="Nat. Ecol. Evol.">
        <title>Genomic signatures of mitonuclear coevolution across populations of Tigriopus californicus.</title>
        <authorList>
            <person name="Barreto F.S."/>
            <person name="Watson E.T."/>
            <person name="Lima T.G."/>
            <person name="Willett C.S."/>
            <person name="Edmands S."/>
            <person name="Li W."/>
            <person name="Burton R.S."/>
        </authorList>
    </citation>
    <scope>NUCLEOTIDE SEQUENCE [LARGE SCALE GENOMIC DNA]</scope>
    <source>
        <strain evidence="3 4">San Diego</strain>
    </source>
</reference>
<feature type="signal peptide" evidence="1">
    <location>
        <begin position="1"/>
        <end position="24"/>
    </location>
</feature>
<evidence type="ECO:0000313" key="4">
    <source>
        <dbReference type="Proteomes" id="UP000318571"/>
    </source>
</evidence>
<dbReference type="PANTHER" id="PTHR33236:SF5">
    <property type="entry name" value="CUB DOMAIN-CONTAINING PROTEIN"/>
    <property type="match status" value="1"/>
</dbReference>
<evidence type="ECO:0000259" key="2">
    <source>
        <dbReference type="Pfam" id="PF26080"/>
    </source>
</evidence>
<comment type="caution">
    <text evidence="3">The sequence shown here is derived from an EMBL/GenBank/DDBJ whole genome shotgun (WGS) entry which is preliminary data.</text>
</comment>
<name>A0A553PBC9_TIGCA</name>